<dbReference type="InterPro" id="IPR006073">
    <property type="entry name" value="GTP-bd"/>
</dbReference>
<keyword evidence="9 10" id="KW-0131">Cell cycle</keyword>
<dbReference type="EMBL" id="CYHF01000002">
    <property type="protein sequence ID" value="CUA94343.1"/>
    <property type="molecule type" value="Genomic_DNA"/>
</dbReference>
<keyword evidence="3 10" id="KW-0132">Cell division</keyword>
<protein>
    <recommendedName>
        <fullName evidence="10">Probable GTP-binding protein EngB</fullName>
    </recommendedName>
</protein>
<dbReference type="STRING" id="339866.GCA_001418255_00576"/>
<dbReference type="GO" id="GO:0046872">
    <property type="term" value="F:metal ion binding"/>
    <property type="evidence" value="ECO:0007669"/>
    <property type="project" value="UniProtKB-KW"/>
</dbReference>
<evidence type="ECO:0000256" key="3">
    <source>
        <dbReference type="ARBA" id="ARBA00022618"/>
    </source>
</evidence>
<evidence type="ECO:0000256" key="10">
    <source>
        <dbReference type="HAMAP-Rule" id="MF_00321"/>
    </source>
</evidence>
<comment type="function">
    <text evidence="10">Necessary for normal cell division and for the maintenance of normal septation.</text>
</comment>
<comment type="similarity">
    <text evidence="2 10">Belongs to the TRAFAC class TrmE-Era-EngA-EngB-Septin-like GTPase superfamily. EngB GTPase family.</text>
</comment>
<dbReference type="PROSITE" id="PS51706">
    <property type="entry name" value="G_ENGB"/>
    <property type="match status" value="1"/>
</dbReference>
<reference evidence="13" key="1">
    <citation type="submission" date="2015-08" db="EMBL/GenBank/DDBJ databases">
        <authorList>
            <person name="Varghese N."/>
        </authorList>
    </citation>
    <scope>NUCLEOTIDE SEQUENCE [LARGE SCALE GENOMIC DNA]</scope>
    <source>
        <strain evidence="13">DSM 18181</strain>
    </source>
</reference>
<dbReference type="PANTHER" id="PTHR11649">
    <property type="entry name" value="MSS1/TRME-RELATED GTP-BINDING PROTEIN"/>
    <property type="match status" value="1"/>
</dbReference>
<dbReference type="InterPro" id="IPR019987">
    <property type="entry name" value="GTP-bd_ribosome_bio_YsxC"/>
</dbReference>
<name>A0A0K6HU87_9BURK</name>
<dbReference type="SUPFAM" id="SSF52540">
    <property type="entry name" value="P-loop containing nucleoside triphosphate hydrolases"/>
    <property type="match status" value="1"/>
</dbReference>
<gene>
    <name evidence="10" type="primary">engB</name>
    <name evidence="12" type="ORF">Ga0061069_10252</name>
</gene>
<dbReference type="AlphaFoldDB" id="A0A0K6HU87"/>
<organism evidence="12 13">
    <name type="scientific">Thiomonas bhubaneswarensis</name>
    <dbReference type="NCBI Taxonomy" id="339866"/>
    <lineage>
        <taxon>Bacteria</taxon>
        <taxon>Pseudomonadati</taxon>
        <taxon>Pseudomonadota</taxon>
        <taxon>Betaproteobacteria</taxon>
        <taxon>Burkholderiales</taxon>
        <taxon>Thiomonas</taxon>
    </lineage>
</organism>
<dbReference type="InterPro" id="IPR030393">
    <property type="entry name" value="G_ENGB_dom"/>
</dbReference>
<dbReference type="HAMAP" id="MF_00321">
    <property type="entry name" value="GTPase_EngB"/>
    <property type="match status" value="1"/>
</dbReference>
<evidence type="ECO:0000313" key="13">
    <source>
        <dbReference type="Proteomes" id="UP000183649"/>
    </source>
</evidence>
<dbReference type="GO" id="GO:0000917">
    <property type="term" value="P:division septum assembly"/>
    <property type="evidence" value="ECO:0007669"/>
    <property type="project" value="UniProtKB-KW"/>
</dbReference>
<dbReference type="OrthoDB" id="9804921at2"/>
<dbReference type="NCBIfam" id="TIGR03598">
    <property type="entry name" value="GTPase_YsxC"/>
    <property type="match status" value="1"/>
</dbReference>
<proteinExistence type="inferred from homology"/>
<evidence type="ECO:0000256" key="2">
    <source>
        <dbReference type="ARBA" id="ARBA00009638"/>
    </source>
</evidence>
<evidence type="ECO:0000256" key="8">
    <source>
        <dbReference type="ARBA" id="ARBA00023210"/>
    </source>
</evidence>
<keyword evidence="6" id="KW-0460">Magnesium</keyword>
<dbReference type="Proteomes" id="UP000183649">
    <property type="component" value="Unassembled WGS sequence"/>
</dbReference>
<evidence type="ECO:0000256" key="1">
    <source>
        <dbReference type="ARBA" id="ARBA00001946"/>
    </source>
</evidence>
<dbReference type="PANTHER" id="PTHR11649:SF13">
    <property type="entry name" value="ENGB-TYPE G DOMAIN-CONTAINING PROTEIN"/>
    <property type="match status" value="1"/>
</dbReference>
<dbReference type="Pfam" id="PF01926">
    <property type="entry name" value="MMR_HSR1"/>
    <property type="match status" value="1"/>
</dbReference>
<dbReference type="CDD" id="cd01876">
    <property type="entry name" value="YihA_EngB"/>
    <property type="match status" value="1"/>
</dbReference>
<feature type="domain" description="EngB-type G" evidence="11">
    <location>
        <begin position="39"/>
        <end position="223"/>
    </location>
</feature>
<sequence>MANIGNSSRSAAPVRFSPLLHSARFMVTSSAMDNLPVTGLPEIAFVGRSNAGKSTAINTLCQQRQLAFASKTPGRTQHINFFAVGPKEHPSGLLVDLPGYGYAAVGKADKKRWQLFLAQYLAERGPLVGLILLADSRLGLTDIDLSLLEFMAPASVPLHVLLTKADKLNRQEGQRAAQAARDQLAQHAQAVGMTAPISLQLFSATRLSGIETASQLIESWLEDAVRHSHDEAHDIKADPA</sequence>
<dbReference type="Gene3D" id="3.40.50.300">
    <property type="entry name" value="P-loop containing nucleotide triphosphate hydrolases"/>
    <property type="match status" value="1"/>
</dbReference>
<evidence type="ECO:0000313" key="12">
    <source>
        <dbReference type="EMBL" id="CUA94343.1"/>
    </source>
</evidence>
<evidence type="ECO:0000256" key="9">
    <source>
        <dbReference type="ARBA" id="ARBA00023306"/>
    </source>
</evidence>
<dbReference type="InterPro" id="IPR027417">
    <property type="entry name" value="P-loop_NTPase"/>
</dbReference>
<keyword evidence="13" id="KW-1185">Reference proteome</keyword>
<evidence type="ECO:0000256" key="6">
    <source>
        <dbReference type="ARBA" id="ARBA00022842"/>
    </source>
</evidence>
<dbReference type="GO" id="GO:0005525">
    <property type="term" value="F:GTP binding"/>
    <property type="evidence" value="ECO:0007669"/>
    <property type="project" value="UniProtKB-UniRule"/>
</dbReference>
<keyword evidence="5 10" id="KW-0547">Nucleotide-binding</keyword>
<evidence type="ECO:0000259" key="11">
    <source>
        <dbReference type="PROSITE" id="PS51706"/>
    </source>
</evidence>
<evidence type="ECO:0000256" key="7">
    <source>
        <dbReference type="ARBA" id="ARBA00023134"/>
    </source>
</evidence>
<keyword evidence="8 10" id="KW-0717">Septation</keyword>
<keyword evidence="4" id="KW-0479">Metal-binding</keyword>
<keyword evidence="7 10" id="KW-0342">GTP-binding</keyword>
<dbReference type="GO" id="GO:0005829">
    <property type="term" value="C:cytosol"/>
    <property type="evidence" value="ECO:0007669"/>
    <property type="project" value="TreeGrafter"/>
</dbReference>
<accession>A0A0K6HU87</accession>
<comment type="cofactor">
    <cofactor evidence="1">
        <name>Mg(2+)</name>
        <dbReference type="ChEBI" id="CHEBI:18420"/>
    </cofactor>
</comment>
<evidence type="ECO:0000256" key="5">
    <source>
        <dbReference type="ARBA" id="ARBA00022741"/>
    </source>
</evidence>
<evidence type="ECO:0000256" key="4">
    <source>
        <dbReference type="ARBA" id="ARBA00022723"/>
    </source>
</evidence>